<dbReference type="EMBL" id="AXCV01000035">
    <property type="protein sequence ID" value="KGO32342.1"/>
    <property type="molecule type" value="Genomic_DNA"/>
</dbReference>
<protein>
    <submittedName>
        <fullName evidence="1">Uncharacterized protein</fullName>
    </submittedName>
</protein>
<reference evidence="1 2" key="1">
    <citation type="journal article" date="2014" name="Antonie Van Leeuwenhoek">
        <title>Oenococcus alcoholitolerans sp. nov., a lactic acid bacteria isolated from cachaca and ethanol fermentation processes.</title>
        <authorList>
            <person name="Badotti F."/>
            <person name="Moreira A.P."/>
            <person name="Tonon L.A."/>
            <person name="de Lucena B.T."/>
            <person name="Gomes Fde C."/>
            <person name="Kruger R."/>
            <person name="Thompson C.C."/>
            <person name="de Morais M.A.Jr."/>
            <person name="Rosa C.A."/>
            <person name="Thompson F.L."/>
        </authorList>
    </citation>
    <scope>NUCLEOTIDE SEQUENCE [LARGE SCALE GENOMIC DNA]</scope>
    <source>
        <strain evidence="1 2">UFRJ-M7.2.18</strain>
    </source>
</reference>
<name>A0ABR4XS88_9LACO</name>
<sequence length="49" mass="5635">MSELNQIVGDQDYEFGFHDDVKPFFSTGKGLNEEIIKRISKEKTNRIGC</sequence>
<evidence type="ECO:0000313" key="2">
    <source>
        <dbReference type="Proteomes" id="UP000030023"/>
    </source>
</evidence>
<keyword evidence="2" id="KW-1185">Reference proteome</keyword>
<evidence type="ECO:0000313" key="1">
    <source>
        <dbReference type="EMBL" id="KGO32342.1"/>
    </source>
</evidence>
<dbReference type="Proteomes" id="UP000030023">
    <property type="component" value="Unassembled WGS sequence"/>
</dbReference>
<proteinExistence type="predicted"/>
<gene>
    <name evidence="1" type="ORF">Q757_01535</name>
</gene>
<accession>A0ABR4XS88</accession>
<comment type="caution">
    <text evidence="1">The sequence shown here is derived from an EMBL/GenBank/DDBJ whole genome shotgun (WGS) entry which is preliminary data.</text>
</comment>
<organism evidence="1 2">
    <name type="scientific">Oenococcus alcoholitolerans</name>
    <dbReference type="NCBI Taxonomy" id="931074"/>
    <lineage>
        <taxon>Bacteria</taxon>
        <taxon>Bacillati</taxon>
        <taxon>Bacillota</taxon>
        <taxon>Bacilli</taxon>
        <taxon>Lactobacillales</taxon>
        <taxon>Lactobacillaceae</taxon>
        <taxon>Oenococcus</taxon>
    </lineage>
</organism>